<dbReference type="GeneTree" id="ENSGT01120000276607"/>
<dbReference type="Gene3D" id="3.30.60.30">
    <property type="match status" value="1"/>
</dbReference>
<evidence type="ECO:0000313" key="6">
    <source>
        <dbReference type="Ensembl" id="ENSELUP00000044232.2"/>
    </source>
</evidence>
<comment type="subcellular location">
    <subcellularLocation>
        <location evidence="1">Secreted</location>
    </subcellularLocation>
</comment>
<evidence type="ECO:0000256" key="4">
    <source>
        <dbReference type="ARBA" id="ARBA00023157"/>
    </source>
</evidence>
<reference evidence="6" key="3">
    <citation type="submission" date="2025-08" db="UniProtKB">
        <authorList>
            <consortium name="Ensembl"/>
        </authorList>
    </citation>
    <scope>IDENTIFICATION</scope>
</reference>
<dbReference type="AlphaFoldDB" id="A0A6Q2WTD0"/>
<proteinExistence type="predicted"/>
<feature type="domain" description="Kazal-like" evidence="5">
    <location>
        <begin position="29"/>
        <end position="70"/>
    </location>
</feature>
<protein>
    <recommendedName>
        <fullName evidence="5">Kazal-like domain-containing protein</fullName>
    </recommendedName>
</protein>
<reference evidence="6" key="4">
    <citation type="submission" date="2025-09" db="UniProtKB">
        <authorList>
            <consortium name="Ensembl"/>
        </authorList>
    </citation>
    <scope>IDENTIFICATION</scope>
</reference>
<dbReference type="GO" id="GO:0030414">
    <property type="term" value="F:peptidase inhibitor activity"/>
    <property type="evidence" value="ECO:0007669"/>
    <property type="project" value="UniProtKB-KW"/>
</dbReference>
<evidence type="ECO:0000256" key="1">
    <source>
        <dbReference type="ARBA" id="ARBA00004613"/>
    </source>
</evidence>
<keyword evidence="4" id="KW-1015">Disulfide bond</keyword>
<accession>A0A6Q2WTD0</accession>
<evidence type="ECO:0000313" key="7">
    <source>
        <dbReference type="Proteomes" id="UP000265140"/>
    </source>
</evidence>
<organism evidence="6 7">
    <name type="scientific">Esox lucius</name>
    <name type="common">Northern pike</name>
    <dbReference type="NCBI Taxonomy" id="8010"/>
    <lineage>
        <taxon>Eukaryota</taxon>
        <taxon>Metazoa</taxon>
        <taxon>Chordata</taxon>
        <taxon>Craniata</taxon>
        <taxon>Vertebrata</taxon>
        <taxon>Euteleostomi</taxon>
        <taxon>Actinopterygii</taxon>
        <taxon>Neopterygii</taxon>
        <taxon>Teleostei</taxon>
        <taxon>Protacanthopterygii</taxon>
        <taxon>Esociformes</taxon>
        <taxon>Esocidae</taxon>
        <taxon>Esox</taxon>
    </lineage>
</organism>
<keyword evidence="3" id="KW-0646">Protease inhibitor</keyword>
<dbReference type="GO" id="GO:0005576">
    <property type="term" value="C:extracellular region"/>
    <property type="evidence" value="ECO:0007669"/>
    <property type="project" value="UniProtKB-SubCell"/>
</dbReference>
<dbReference type="SMART" id="SM00280">
    <property type="entry name" value="KAZAL"/>
    <property type="match status" value="1"/>
</dbReference>
<dbReference type="Ensembl" id="ENSELUT00000063684.2">
    <property type="protein sequence ID" value="ENSELUP00000044232.2"/>
    <property type="gene ID" value="ENSELUG00000042827.1"/>
</dbReference>
<name>A0A6Q2WTD0_ESOLU</name>
<reference evidence="6" key="2">
    <citation type="submission" date="2020-02" db="EMBL/GenBank/DDBJ databases">
        <title>Esox lucius (northern pike) genome, fEsoLuc1, primary haplotype.</title>
        <authorList>
            <person name="Myers G."/>
            <person name="Karagic N."/>
            <person name="Meyer A."/>
            <person name="Pippel M."/>
            <person name="Reichard M."/>
            <person name="Winkler S."/>
            <person name="Tracey A."/>
            <person name="Sims Y."/>
            <person name="Howe K."/>
            <person name="Rhie A."/>
            <person name="Formenti G."/>
            <person name="Durbin R."/>
            <person name="Fedrigo O."/>
            <person name="Jarvis E.D."/>
        </authorList>
    </citation>
    <scope>NUCLEOTIDE SEQUENCE [LARGE SCALE GENOMIC DNA]</scope>
</reference>
<dbReference type="InterPro" id="IPR002350">
    <property type="entry name" value="Kazal_dom"/>
</dbReference>
<evidence type="ECO:0000256" key="2">
    <source>
        <dbReference type="ARBA" id="ARBA00022525"/>
    </source>
</evidence>
<dbReference type="PANTHER" id="PTHR21312">
    <property type="entry name" value="SERINE PROTEASE INHIBITOR"/>
    <property type="match status" value="1"/>
</dbReference>
<dbReference type="InParanoid" id="A0A6Q2WTD0"/>
<sequence length="70" mass="7617">MFLAQPHNQIFVPILTIIISGVGDSRKGLILVPSCGSMAEHFACLDIYLPVCGSDGQTYSNECYLCSHIQ</sequence>
<reference evidence="7" key="1">
    <citation type="journal article" date="2014" name="PLoS ONE">
        <title>The genome and linkage map of the northern pike (Esox lucius): conserved synteny revealed between the salmonid sister group and the Neoteleostei.</title>
        <authorList>
            <person name="Rondeau E.B."/>
            <person name="Minkley D.R."/>
            <person name="Leong J.S."/>
            <person name="Messmer A.M."/>
            <person name="Jantzen J.R."/>
            <person name="von Schalburg K.R."/>
            <person name="Lemon C."/>
            <person name="Bird N.H."/>
            <person name="Koop B.F."/>
        </authorList>
    </citation>
    <scope>NUCLEOTIDE SEQUENCE</scope>
</reference>
<keyword evidence="2" id="KW-0964">Secreted</keyword>
<dbReference type="Proteomes" id="UP000265140">
    <property type="component" value="Chromosome 25"/>
</dbReference>
<dbReference type="PANTHER" id="PTHR21312:SF28">
    <property type="entry name" value="OVOINHIBITOR-RELATED"/>
    <property type="match status" value="1"/>
</dbReference>
<dbReference type="Bgee" id="ENSELUG00000019425">
    <property type="expression patterns" value="Expressed in ovary and 7 other cell types or tissues"/>
</dbReference>
<evidence type="ECO:0000259" key="5">
    <source>
        <dbReference type="PROSITE" id="PS51465"/>
    </source>
</evidence>
<dbReference type="Pfam" id="PF00050">
    <property type="entry name" value="Kazal_1"/>
    <property type="match status" value="1"/>
</dbReference>
<dbReference type="OMA" id="CERRRIT"/>
<dbReference type="SUPFAM" id="SSF100895">
    <property type="entry name" value="Kazal-type serine protease inhibitors"/>
    <property type="match status" value="1"/>
</dbReference>
<dbReference type="InterPro" id="IPR036058">
    <property type="entry name" value="Kazal_dom_sf"/>
</dbReference>
<evidence type="ECO:0000256" key="3">
    <source>
        <dbReference type="ARBA" id="ARBA00022690"/>
    </source>
</evidence>
<dbReference type="PROSITE" id="PS51465">
    <property type="entry name" value="KAZAL_2"/>
    <property type="match status" value="1"/>
</dbReference>
<keyword evidence="7" id="KW-1185">Reference proteome</keyword>
<dbReference type="PROSITE" id="PS00282">
    <property type="entry name" value="KAZAL_1"/>
    <property type="match status" value="1"/>
</dbReference>